<name>A0A9P1I9P7_9PELO</name>
<organism evidence="2 3">
    <name type="scientific">Caenorhabditis angaria</name>
    <dbReference type="NCBI Taxonomy" id="860376"/>
    <lineage>
        <taxon>Eukaryota</taxon>
        <taxon>Metazoa</taxon>
        <taxon>Ecdysozoa</taxon>
        <taxon>Nematoda</taxon>
        <taxon>Chromadorea</taxon>
        <taxon>Rhabditida</taxon>
        <taxon>Rhabditina</taxon>
        <taxon>Rhabditomorpha</taxon>
        <taxon>Rhabditoidea</taxon>
        <taxon>Rhabditidae</taxon>
        <taxon>Peloderinae</taxon>
        <taxon>Caenorhabditis</taxon>
    </lineage>
</organism>
<dbReference type="PANTHER" id="PTHR33332">
    <property type="entry name" value="REVERSE TRANSCRIPTASE DOMAIN-CONTAINING PROTEIN"/>
    <property type="match status" value="1"/>
</dbReference>
<dbReference type="EMBL" id="CANHGI010000001">
    <property type="protein sequence ID" value="CAI5440181.1"/>
    <property type="molecule type" value="Genomic_DNA"/>
</dbReference>
<dbReference type="AlphaFoldDB" id="A0A9P1I9P7"/>
<dbReference type="InterPro" id="IPR043502">
    <property type="entry name" value="DNA/RNA_pol_sf"/>
</dbReference>
<reference evidence="2" key="1">
    <citation type="submission" date="2022-11" db="EMBL/GenBank/DDBJ databases">
        <authorList>
            <person name="Kikuchi T."/>
        </authorList>
    </citation>
    <scope>NUCLEOTIDE SEQUENCE</scope>
    <source>
        <strain evidence="2">PS1010</strain>
    </source>
</reference>
<dbReference type="SUPFAM" id="SSF56672">
    <property type="entry name" value="DNA/RNA polymerases"/>
    <property type="match status" value="1"/>
</dbReference>
<accession>A0A9P1I9P7</accession>
<dbReference type="PROSITE" id="PS50878">
    <property type="entry name" value="RT_POL"/>
    <property type="match status" value="1"/>
</dbReference>
<evidence type="ECO:0000313" key="2">
    <source>
        <dbReference type="EMBL" id="CAI5440181.1"/>
    </source>
</evidence>
<dbReference type="CDD" id="cd01650">
    <property type="entry name" value="RT_nLTR_like"/>
    <property type="match status" value="1"/>
</dbReference>
<feature type="domain" description="Reverse transcriptase" evidence="1">
    <location>
        <begin position="1"/>
        <end position="181"/>
    </location>
</feature>
<dbReference type="InterPro" id="IPR000477">
    <property type="entry name" value="RT_dom"/>
</dbReference>
<keyword evidence="3" id="KW-1185">Reference proteome</keyword>
<dbReference type="Pfam" id="PF00078">
    <property type="entry name" value="RVT_1"/>
    <property type="match status" value="1"/>
</dbReference>
<dbReference type="PRINTS" id="PR01345">
    <property type="entry name" value="CERVTRCPTASE"/>
</dbReference>
<protein>
    <recommendedName>
        <fullName evidence="1">Reverse transcriptase domain-containing protein</fullName>
    </recommendedName>
</protein>
<gene>
    <name evidence="2" type="ORF">CAMP_LOCUS2818</name>
</gene>
<sequence length="370" mass="42871">MITKIRQNFHKKKNTDIVYFDFAKAFDRVDHNLIIEKLREFGLDEYLCRWYENFLEGRKFFVKVGNCMSSESASVPSGVIQGSVSGPILFIIFINTVFELADDDVTIQAFADDLKIIGSDPLRVQSVIDKICAWAKDNSMELAPEKSSVMYFGRKNKRANYVANNIIIPHKEHVRDLGVIIDNNLTFEKNTTSIVNIANLRSNQILRNFHFSTIKPYAFLFKMYVLPILEYCSEVYDPFLTKNLSNNLENPLRQFTRKVFNRCNMPFESYEDRLKQINMVSTHTRRSRANIIHLFKALNGFSHQPETFDFISFSTLPRHPARLVLTQKCHKSFFSHTVPKWNSLSHLIEMNSSVQSFRILINGLNASLLS</sequence>
<proteinExistence type="predicted"/>
<dbReference type="OrthoDB" id="5865536at2759"/>
<evidence type="ECO:0000313" key="3">
    <source>
        <dbReference type="Proteomes" id="UP001152747"/>
    </source>
</evidence>
<evidence type="ECO:0000259" key="1">
    <source>
        <dbReference type="PROSITE" id="PS50878"/>
    </source>
</evidence>
<dbReference type="Proteomes" id="UP001152747">
    <property type="component" value="Unassembled WGS sequence"/>
</dbReference>
<comment type="caution">
    <text evidence="2">The sequence shown here is derived from an EMBL/GenBank/DDBJ whole genome shotgun (WGS) entry which is preliminary data.</text>
</comment>